<comment type="caution">
    <text evidence="2">The sequence shown here is derived from an EMBL/GenBank/DDBJ whole genome shotgun (WGS) entry which is preliminary data.</text>
</comment>
<accession>A0A8H4VEJ8</accession>
<dbReference type="AlphaFoldDB" id="A0A8H4VEJ8"/>
<sequence length="167" mass="18619">MMMQGITILLAALASLGLAAPHTGEFSFGNLTLNKREDMAASCLKHLCCKNSKRNLEMATDHQADAEAQCLICWKFGICGKRTDAVPEDNPGKVTVEISPNIPNPENGGFWIKRDGREYWVDRSGKYWEWMGGDDDRNRGHRGDFRRGGKGHVSKGRGGRLVYTFDD</sequence>
<keyword evidence="3" id="KW-1185">Reference proteome</keyword>
<evidence type="ECO:0000313" key="2">
    <source>
        <dbReference type="EMBL" id="KAF4589830.1"/>
    </source>
</evidence>
<name>A0A8H4VEJ8_9HYPO</name>
<proteinExistence type="predicted"/>
<keyword evidence="1" id="KW-0732">Signal</keyword>
<feature type="chain" id="PRO_5034076351" description="Cyanovirin-N domain-containing protein" evidence="1">
    <location>
        <begin position="20"/>
        <end position="167"/>
    </location>
</feature>
<dbReference type="Proteomes" id="UP000562929">
    <property type="component" value="Unassembled WGS sequence"/>
</dbReference>
<evidence type="ECO:0000313" key="3">
    <source>
        <dbReference type="Proteomes" id="UP000562929"/>
    </source>
</evidence>
<feature type="signal peptide" evidence="1">
    <location>
        <begin position="1"/>
        <end position="19"/>
    </location>
</feature>
<evidence type="ECO:0000256" key="1">
    <source>
        <dbReference type="SAM" id="SignalP"/>
    </source>
</evidence>
<protein>
    <recommendedName>
        <fullName evidence="4">Cyanovirin-N domain-containing protein</fullName>
    </recommendedName>
</protein>
<dbReference type="EMBL" id="JAACLJ010000003">
    <property type="protein sequence ID" value="KAF4589830.1"/>
    <property type="molecule type" value="Genomic_DNA"/>
</dbReference>
<organism evidence="2 3">
    <name type="scientific">Ophiocordyceps camponoti-floridani</name>
    <dbReference type="NCBI Taxonomy" id="2030778"/>
    <lineage>
        <taxon>Eukaryota</taxon>
        <taxon>Fungi</taxon>
        <taxon>Dikarya</taxon>
        <taxon>Ascomycota</taxon>
        <taxon>Pezizomycotina</taxon>
        <taxon>Sordariomycetes</taxon>
        <taxon>Hypocreomycetidae</taxon>
        <taxon>Hypocreales</taxon>
        <taxon>Ophiocordycipitaceae</taxon>
        <taxon>Ophiocordyceps</taxon>
    </lineage>
</organism>
<dbReference type="OrthoDB" id="4925188at2759"/>
<reference evidence="2 3" key="1">
    <citation type="journal article" date="2020" name="G3 (Bethesda)">
        <title>Genetic Underpinnings of Host Manipulation by Ophiocordyceps as Revealed by Comparative Transcriptomics.</title>
        <authorList>
            <person name="Will I."/>
            <person name="Das B."/>
            <person name="Trinh T."/>
            <person name="Brachmann A."/>
            <person name="Ohm R.A."/>
            <person name="de Bekker C."/>
        </authorList>
    </citation>
    <scope>NUCLEOTIDE SEQUENCE [LARGE SCALE GENOMIC DNA]</scope>
    <source>
        <strain evidence="2 3">EC05</strain>
    </source>
</reference>
<gene>
    <name evidence="2" type="ORF">GQ602_003719</name>
</gene>
<evidence type="ECO:0008006" key="4">
    <source>
        <dbReference type="Google" id="ProtNLM"/>
    </source>
</evidence>